<feature type="signal peptide" evidence="1">
    <location>
        <begin position="1"/>
        <end position="30"/>
    </location>
</feature>
<evidence type="ECO:0000313" key="3">
    <source>
        <dbReference type="Proteomes" id="UP000005463"/>
    </source>
</evidence>
<protein>
    <submittedName>
        <fullName evidence="2">Uncharacterized protein</fullName>
    </submittedName>
</protein>
<feature type="chain" id="PRO_5002762818" evidence="1">
    <location>
        <begin position="31"/>
        <end position="53"/>
    </location>
</feature>
<dbReference type="EMBL" id="ABLC01000019">
    <property type="protein sequence ID" value="EDT05113.1"/>
    <property type="molecule type" value="Genomic_DNA"/>
</dbReference>
<organism evidence="2 3">
    <name type="scientific">Burkholderia ambifaria IOP40-10</name>
    <dbReference type="NCBI Taxonomy" id="396596"/>
    <lineage>
        <taxon>Bacteria</taxon>
        <taxon>Pseudomonadati</taxon>
        <taxon>Pseudomonadota</taxon>
        <taxon>Betaproteobacteria</taxon>
        <taxon>Burkholderiales</taxon>
        <taxon>Burkholderiaceae</taxon>
        <taxon>Burkholderia</taxon>
        <taxon>Burkholderia cepacia complex</taxon>
    </lineage>
</organism>
<gene>
    <name evidence="2" type="ORF">BamIOP4010DRAFT_1326</name>
</gene>
<evidence type="ECO:0000256" key="1">
    <source>
        <dbReference type="SAM" id="SignalP"/>
    </source>
</evidence>
<evidence type="ECO:0000313" key="2">
    <source>
        <dbReference type="EMBL" id="EDT05113.1"/>
    </source>
</evidence>
<comment type="caution">
    <text evidence="2">The sequence shown here is derived from an EMBL/GenBank/DDBJ whole genome shotgun (WGS) entry which is preliminary data.</text>
</comment>
<dbReference type="Proteomes" id="UP000005463">
    <property type="component" value="Unassembled WGS sequence"/>
</dbReference>
<accession>B1FBB7</accession>
<dbReference type="AlphaFoldDB" id="B1FBB7"/>
<proteinExistence type="predicted"/>
<keyword evidence="1" id="KW-0732">Signal</keyword>
<name>B1FBB7_9BURK</name>
<sequence>MTTVTRNPYRTASRALAMLASMMIVSGASASPDSVAVKPRAFWKYRLNEKISP</sequence>
<reference evidence="2 3" key="1">
    <citation type="submission" date="2008-03" db="EMBL/GenBank/DDBJ databases">
        <title>Sequencing of the draft genome and assembly of Burkholderia ambifaria IOP40-10.</title>
        <authorList>
            <consortium name="US DOE Joint Genome Institute (JGI-PGF)"/>
            <person name="Copeland A."/>
            <person name="Lucas S."/>
            <person name="Lapidus A."/>
            <person name="Glavina del Rio T."/>
            <person name="Dalin E."/>
            <person name="Tice H."/>
            <person name="Bruce D."/>
            <person name="Goodwin L."/>
            <person name="Pitluck S."/>
            <person name="Larimer F."/>
            <person name="Land M.L."/>
            <person name="Hauser L."/>
            <person name="Tiedje J."/>
            <person name="Richardson P."/>
        </authorList>
    </citation>
    <scope>NUCLEOTIDE SEQUENCE [LARGE SCALE GENOMIC DNA]</scope>
    <source>
        <strain evidence="2 3">IOP40-10</strain>
    </source>
</reference>